<keyword evidence="2" id="KW-0732">Signal</keyword>
<dbReference type="Proteomes" id="UP001054945">
    <property type="component" value="Unassembled WGS sequence"/>
</dbReference>
<gene>
    <name evidence="3" type="ORF">CEXT_352261</name>
</gene>
<feature type="region of interest" description="Disordered" evidence="1">
    <location>
        <begin position="79"/>
        <end position="133"/>
    </location>
</feature>
<protein>
    <submittedName>
        <fullName evidence="3">Uncharacterized protein</fullName>
    </submittedName>
</protein>
<evidence type="ECO:0000256" key="1">
    <source>
        <dbReference type="SAM" id="MobiDB-lite"/>
    </source>
</evidence>
<feature type="chain" id="PRO_5044022628" evidence="2">
    <location>
        <begin position="26"/>
        <end position="133"/>
    </location>
</feature>
<evidence type="ECO:0000313" key="3">
    <source>
        <dbReference type="EMBL" id="GIY65290.1"/>
    </source>
</evidence>
<dbReference type="AlphaFoldDB" id="A0AAV4V4X1"/>
<sequence length="133" mass="14591">MLLSVFSSFFITVVLILNNTSKVCGQSSDICDWVGSGLQGVTRGVQPLYLRLRPNRRQLDGRQALLGGREEALPPLQSRRWQARGPPQVLHLEEGAGSPLRGGGSAPGYPEEGHHRVQLRFGASEEPRGRHGR</sequence>
<keyword evidence="4" id="KW-1185">Reference proteome</keyword>
<reference evidence="3 4" key="1">
    <citation type="submission" date="2021-06" db="EMBL/GenBank/DDBJ databases">
        <title>Caerostris extrusa draft genome.</title>
        <authorList>
            <person name="Kono N."/>
            <person name="Arakawa K."/>
        </authorList>
    </citation>
    <scope>NUCLEOTIDE SEQUENCE [LARGE SCALE GENOMIC DNA]</scope>
</reference>
<feature type="compositionally biased region" description="Basic and acidic residues" evidence="1">
    <location>
        <begin position="123"/>
        <end position="133"/>
    </location>
</feature>
<feature type="signal peptide" evidence="2">
    <location>
        <begin position="1"/>
        <end position="25"/>
    </location>
</feature>
<comment type="caution">
    <text evidence="3">The sequence shown here is derived from an EMBL/GenBank/DDBJ whole genome shotgun (WGS) entry which is preliminary data.</text>
</comment>
<accession>A0AAV4V4X1</accession>
<dbReference type="EMBL" id="BPLR01013980">
    <property type="protein sequence ID" value="GIY65290.1"/>
    <property type="molecule type" value="Genomic_DNA"/>
</dbReference>
<evidence type="ECO:0000313" key="4">
    <source>
        <dbReference type="Proteomes" id="UP001054945"/>
    </source>
</evidence>
<name>A0AAV4V4X1_CAEEX</name>
<evidence type="ECO:0000256" key="2">
    <source>
        <dbReference type="SAM" id="SignalP"/>
    </source>
</evidence>
<proteinExistence type="predicted"/>
<organism evidence="3 4">
    <name type="scientific">Caerostris extrusa</name>
    <name type="common">Bark spider</name>
    <name type="synonym">Caerostris bankana</name>
    <dbReference type="NCBI Taxonomy" id="172846"/>
    <lineage>
        <taxon>Eukaryota</taxon>
        <taxon>Metazoa</taxon>
        <taxon>Ecdysozoa</taxon>
        <taxon>Arthropoda</taxon>
        <taxon>Chelicerata</taxon>
        <taxon>Arachnida</taxon>
        <taxon>Araneae</taxon>
        <taxon>Araneomorphae</taxon>
        <taxon>Entelegynae</taxon>
        <taxon>Araneoidea</taxon>
        <taxon>Araneidae</taxon>
        <taxon>Caerostris</taxon>
    </lineage>
</organism>